<keyword evidence="10" id="KW-1185">Reference proteome</keyword>
<dbReference type="GeneID" id="42798707"/>
<gene>
    <name evidence="9" type="ORF">D1868_06515</name>
</gene>
<dbReference type="GO" id="GO:0051539">
    <property type="term" value="F:4 iron, 4 sulfur cluster binding"/>
    <property type="evidence" value="ECO:0007669"/>
    <property type="project" value="UniProtKB-KW"/>
</dbReference>
<evidence type="ECO:0000256" key="4">
    <source>
        <dbReference type="ARBA" id="ARBA00022737"/>
    </source>
</evidence>
<dbReference type="GO" id="GO:0046872">
    <property type="term" value="F:metal ion binding"/>
    <property type="evidence" value="ECO:0007669"/>
    <property type="project" value="UniProtKB-KW"/>
</dbReference>
<comment type="cofactor">
    <cofactor evidence="1">
        <name>[4Fe-4S] cluster</name>
        <dbReference type="ChEBI" id="CHEBI:49883"/>
    </cofactor>
</comment>
<keyword evidence="4" id="KW-0677">Repeat</keyword>
<evidence type="ECO:0000256" key="6">
    <source>
        <dbReference type="ARBA" id="ARBA00023004"/>
    </source>
</evidence>
<evidence type="ECO:0000256" key="3">
    <source>
        <dbReference type="ARBA" id="ARBA00022723"/>
    </source>
</evidence>
<dbReference type="InterPro" id="IPR011898">
    <property type="entry name" value="PorD_KorD"/>
</dbReference>
<keyword evidence="2" id="KW-0004">4Fe-4S</keyword>
<dbReference type="Pfam" id="PF14697">
    <property type="entry name" value="Fer4_21"/>
    <property type="match status" value="1"/>
</dbReference>
<dbReference type="EMBL" id="CP045483">
    <property type="protein sequence ID" value="QGR19682.1"/>
    <property type="molecule type" value="Genomic_DNA"/>
</dbReference>
<dbReference type="Proteomes" id="UP000423396">
    <property type="component" value="Chromosome"/>
</dbReference>
<dbReference type="Gene3D" id="3.30.70.20">
    <property type="match status" value="2"/>
</dbReference>
<evidence type="ECO:0000256" key="1">
    <source>
        <dbReference type="ARBA" id="ARBA00001966"/>
    </source>
</evidence>
<feature type="domain" description="4Fe-4S ferredoxin-type" evidence="8">
    <location>
        <begin position="55"/>
        <end position="84"/>
    </location>
</feature>
<evidence type="ECO:0000256" key="7">
    <source>
        <dbReference type="ARBA" id="ARBA00023014"/>
    </source>
</evidence>
<keyword evidence="5" id="KW-0249">Electron transport</keyword>
<dbReference type="KEGG" id="sazo:D1868_06515"/>
<dbReference type="AlphaFoldDB" id="A0A650CPW0"/>
<dbReference type="SUPFAM" id="SSF54862">
    <property type="entry name" value="4Fe-4S ferredoxins"/>
    <property type="match status" value="1"/>
</dbReference>
<dbReference type="InterPro" id="IPR017900">
    <property type="entry name" value="4Fe4S_Fe_S_CS"/>
</dbReference>
<keyword evidence="7" id="KW-0411">Iron-sulfur</keyword>
<dbReference type="OrthoDB" id="23478at2157"/>
<keyword evidence="5" id="KW-0813">Transport</keyword>
<keyword evidence="3" id="KW-0479">Metal-binding</keyword>
<accession>A0A650CPW0</accession>
<feature type="domain" description="4Fe-4S ferredoxin-type" evidence="8">
    <location>
        <begin position="25"/>
        <end position="54"/>
    </location>
</feature>
<sequence>MIEYPIPLGRPKVGASGLTGHWRIIKPVIHYDKCTKCRLCVIYCPENTIDLLEGFDVRIDYDYCKGCGVCAQICPQKAIEMVPEVK</sequence>
<evidence type="ECO:0000313" key="9">
    <source>
        <dbReference type="EMBL" id="QGR19682.1"/>
    </source>
</evidence>
<reference evidence="9 10" key="1">
    <citation type="submission" date="2019-10" db="EMBL/GenBank/DDBJ databases">
        <title>Genome Sequences from Six Type Strain Members of the Archaeal Family Sulfolobaceae: Acidianus ambivalens, Acidianus infernus, Metallosphaera prunae, Stygiolobus azoricus, Sulfolobus metallicus, and Sulfurisphaera ohwakuensis.</title>
        <authorList>
            <person name="Counts J.A."/>
            <person name="Kelly R.M."/>
        </authorList>
    </citation>
    <scope>NUCLEOTIDE SEQUENCE [LARGE SCALE GENOMIC DNA]</scope>
    <source>
        <strain evidence="9 10">FC6</strain>
    </source>
</reference>
<dbReference type="InterPro" id="IPR017896">
    <property type="entry name" value="4Fe4S_Fe-S-bd"/>
</dbReference>
<dbReference type="RefSeq" id="WP_156006696.1">
    <property type="nucleotide sequence ID" value="NZ_CP045483.1"/>
</dbReference>
<evidence type="ECO:0000313" key="10">
    <source>
        <dbReference type="Proteomes" id="UP000423396"/>
    </source>
</evidence>
<organism evidence="9 10">
    <name type="scientific">Stygiolobus azoricus</name>
    <dbReference type="NCBI Taxonomy" id="41675"/>
    <lineage>
        <taxon>Archaea</taxon>
        <taxon>Thermoproteota</taxon>
        <taxon>Thermoprotei</taxon>
        <taxon>Sulfolobales</taxon>
        <taxon>Sulfolobaceae</taxon>
        <taxon>Stygiolobus</taxon>
    </lineage>
</organism>
<keyword evidence="6" id="KW-0408">Iron</keyword>
<evidence type="ECO:0000256" key="5">
    <source>
        <dbReference type="ARBA" id="ARBA00022982"/>
    </source>
</evidence>
<dbReference type="GO" id="GO:0016625">
    <property type="term" value="F:oxidoreductase activity, acting on the aldehyde or oxo group of donors, iron-sulfur protein as acceptor"/>
    <property type="evidence" value="ECO:0007669"/>
    <property type="project" value="InterPro"/>
</dbReference>
<dbReference type="PROSITE" id="PS51379">
    <property type="entry name" value="4FE4S_FER_2"/>
    <property type="match status" value="2"/>
</dbReference>
<dbReference type="PANTHER" id="PTHR43724">
    <property type="entry name" value="PYRUVATE SYNTHASE SUBUNIT PORD"/>
    <property type="match status" value="1"/>
</dbReference>
<evidence type="ECO:0000259" key="8">
    <source>
        <dbReference type="PROSITE" id="PS51379"/>
    </source>
</evidence>
<dbReference type="PROSITE" id="PS00198">
    <property type="entry name" value="4FE4S_FER_1"/>
    <property type="match status" value="1"/>
</dbReference>
<evidence type="ECO:0000256" key="2">
    <source>
        <dbReference type="ARBA" id="ARBA00022485"/>
    </source>
</evidence>
<dbReference type="PANTHER" id="PTHR43724:SF1">
    <property type="entry name" value="PYRUVATE SYNTHASE SUBUNIT PORD"/>
    <property type="match status" value="1"/>
</dbReference>
<protein>
    <submittedName>
        <fullName evidence="9">4Fe-4S dicluster domain-containing protein</fullName>
    </submittedName>
</protein>
<name>A0A650CPW0_9CREN</name>
<proteinExistence type="predicted"/>
<dbReference type="NCBIfam" id="TIGR02179">
    <property type="entry name" value="PorD_KorD"/>
    <property type="match status" value="1"/>
</dbReference>